<dbReference type="EMBL" id="RYFG02000116">
    <property type="protein sequence ID" value="TRW90792.1"/>
    <property type="molecule type" value="Genomic_DNA"/>
</dbReference>
<dbReference type="Proteomes" id="UP000733744">
    <property type="component" value="Unassembled WGS sequence"/>
</dbReference>
<keyword evidence="2" id="KW-1185">Reference proteome</keyword>
<evidence type="ECO:0000313" key="1">
    <source>
        <dbReference type="EMBL" id="TRW90792.1"/>
    </source>
</evidence>
<dbReference type="RefSeq" id="WP_127027481.1">
    <property type="nucleotide sequence ID" value="NZ_RYFG02000116.1"/>
</dbReference>
<sequence>MAERSRNRFSLVSGIKEKSGAVVLPLNKLFTIVQNRSVILLAVFLVACNFSQSTDSVGRFINQFSNFKTVVLDFYYTEGKLPEIRHERQLQAAIGFWHELVVEGPGKYRFDLDINQDKKLPVYILVSERNPASHPPLEFQCLYRDKEFATVFNSSFCRYSHDLPVKQTDTGEKQEPSNGGNRISAELSQRYREELHVSQLLELEHCLKEWGIAWKLPYAPILSGRCESEAASSSGESPYFTGQGRKTIVHLNIDYTPLFSGQQGRDQVNDKLTAVYAHFEALFTRQGFSKVAGDFPHRTSFMRTAGEKPLRVYITRQSSNTLELLLEQVRVLKSGVKLPQPPTEGFFNFFKDGGYGNLFLLPQGRLAGEEIVGGYTIENPLPVDGPPLFITPYWDEFVQYQRSVNMPSNKLFTFHYPNSITLGELIGAYREVLNNAGWQIHEESGHSIRASYALTARTLLLILKIWDENERVVRIELGDPLFSSLEAIVTNSLSRRYDYIFTPIFSADNSMTALTELQISVLQQHLKRNFDSPREGLAFSPVLAEADKNNPELLAQAVRETQKIVDVFLQTGIPAHKVRLVFEPEVAKQASKHFHHGARVEDFFCRTVQAKESKENADTCECRTHFKIIEVIPGACQ</sequence>
<gene>
    <name evidence="1" type="ORF">EKO24_018525</name>
</gene>
<comment type="caution">
    <text evidence="1">The sequence shown here is derived from an EMBL/GenBank/DDBJ whole genome shotgun (WGS) entry which is preliminary data.</text>
</comment>
<name>A0ABY3C692_9GAMM</name>
<evidence type="ECO:0000313" key="2">
    <source>
        <dbReference type="Proteomes" id="UP000733744"/>
    </source>
</evidence>
<reference evidence="1 2" key="1">
    <citation type="journal article" date="2019" name="Antonie Van Leeuwenhoek">
        <title>Description of 'Ca. Methylobacter oryzae' KRF1, a novel species from the environmentally important Methylobacter clade 2.</title>
        <authorList>
            <person name="Khatri K."/>
            <person name="Mohite J.A."/>
            <person name="Pandit P.S."/>
            <person name="Bahulikar R."/>
            <person name="Rahalkar M.C."/>
        </authorList>
    </citation>
    <scope>NUCLEOTIDE SEQUENCE [LARGE SCALE GENOMIC DNA]</scope>
    <source>
        <strain evidence="1 2">KRF1</strain>
    </source>
</reference>
<protein>
    <submittedName>
        <fullName evidence="1">Uncharacterized protein</fullName>
    </submittedName>
</protein>
<proteinExistence type="predicted"/>
<accession>A0ABY3C692</accession>
<organism evidence="1 2">
    <name type="scientific">Candidatus Methylobacter oryzae</name>
    <dbReference type="NCBI Taxonomy" id="2497749"/>
    <lineage>
        <taxon>Bacteria</taxon>
        <taxon>Pseudomonadati</taxon>
        <taxon>Pseudomonadota</taxon>
        <taxon>Gammaproteobacteria</taxon>
        <taxon>Methylococcales</taxon>
        <taxon>Methylococcaceae</taxon>
        <taxon>Methylobacter</taxon>
    </lineage>
</organism>